<organism evidence="1 2">
    <name type="scientific">Thalassiosira oceanica</name>
    <name type="common">Marine diatom</name>
    <dbReference type="NCBI Taxonomy" id="159749"/>
    <lineage>
        <taxon>Eukaryota</taxon>
        <taxon>Sar</taxon>
        <taxon>Stramenopiles</taxon>
        <taxon>Ochrophyta</taxon>
        <taxon>Bacillariophyta</taxon>
        <taxon>Coscinodiscophyceae</taxon>
        <taxon>Thalassiosirophycidae</taxon>
        <taxon>Thalassiosirales</taxon>
        <taxon>Thalassiosiraceae</taxon>
        <taxon>Thalassiosira</taxon>
    </lineage>
</organism>
<name>K0RXY1_THAOC</name>
<sequence>GDLETHWDAVVAVVAKWRGNSAELLGLLVEFKGVELHRDVKLAEELVAAALLEDLVDLWQVVLDGLDHL</sequence>
<reference evidence="1 2" key="1">
    <citation type="journal article" date="2012" name="Genome Biol.">
        <title>Genome and low-iron response of an oceanic diatom adapted to chronic iron limitation.</title>
        <authorList>
            <person name="Lommer M."/>
            <person name="Specht M."/>
            <person name="Roy A.S."/>
            <person name="Kraemer L."/>
            <person name="Andreson R."/>
            <person name="Gutowska M.A."/>
            <person name="Wolf J."/>
            <person name="Bergner S.V."/>
            <person name="Schilhabel M.B."/>
            <person name="Klostermeier U.C."/>
            <person name="Beiko R.G."/>
            <person name="Rosenstiel P."/>
            <person name="Hippler M."/>
            <person name="Laroche J."/>
        </authorList>
    </citation>
    <scope>NUCLEOTIDE SEQUENCE [LARGE SCALE GENOMIC DNA]</scope>
    <source>
        <strain evidence="1 2">CCMP1005</strain>
    </source>
</reference>
<evidence type="ECO:0000313" key="2">
    <source>
        <dbReference type="Proteomes" id="UP000266841"/>
    </source>
</evidence>
<evidence type="ECO:0000313" key="1">
    <source>
        <dbReference type="EMBL" id="EJK58633.1"/>
    </source>
</evidence>
<comment type="caution">
    <text evidence="1">The sequence shown here is derived from an EMBL/GenBank/DDBJ whole genome shotgun (WGS) entry which is preliminary data.</text>
</comment>
<dbReference type="Proteomes" id="UP000266841">
    <property type="component" value="Unassembled WGS sequence"/>
</dbReference>
<gene>
    <name evidence="1" type="ORF">THAOC_21227</name>
</gene>
<keyword evidence="2" id="KW-1185">Reference proteome</keyword>
<dbReference type="AlphaFoldDB" id="K0RXY1"/>
<protein>
    <submittedName>
        <fullName evidence="1">Uncharacterized protein</fullName>
    </submittedName>
</protein>
<accession>K0RXY1</accession>
<proteinExistence type="predicted"/>
<dbReference type="EMBL" id="AGNL01024644">
    <property type="protein sequence ID" value="EJK58633.1"/>
    <property type="molecule type" value="Genomic_DNA"/>
</dbReference>
<feature type="non-terminal residue" evidence="1">
    <location>
        <position position="1"/>
    </location>
</feature>